<dbReference type="RefSeq" id="WP_338056373.1">
    <property type="nucleotide sequence ID" value="NZ_AP014568.1"/>
</dbReference>
<keyword evidence="1" id="KW-1133">Transmembrane helix</keyword>
<dbReference type="HOGENOM" id="CLU_040030_0_0_4"/>
<gene>
    <name evidence="3" type="ORF">SRAA_0622</name>
</gene>
<organism evidence="3 4">
    <name type="scientific">Serpentinimonas raichei</name>
    <dbReference type="NCBI Taxonomy" id="1458425"/>
    <lineage>
        <taxon>Bacteria</taxon>
        <taxon>Pseudomonadati</taxon>
        <taxon>Pseudomonadota</taxon>
        <taxon>Betaproteobacteria</taxon>
        <taxon>Burkholderiales</taxon>
        <taxon>Comamonadaceae</taxon>
        <taxon>Serpentinimonas</taxon>
    </lineage>
</organism>
<dbReference type="InterPro" id="IPR036765">
    <property type="entry name" value="ZipA_FtsZ-bd_C_sf"/>
</dbReference>
<dbReference type="AlphaFoldDB" id="A0A060NFY5"/>
<name>A0A060NFY5_9BURK</name>
<evidence type="ECO:0000313" key="3">
    <source>
        <dbReference type="EMBL" id="BAO80476.1"/>
    </source>
</evidence>
<dbReference type="GO" id="GO:0090529">
    <property type="term" value="P:cell septum assembly"/>
    <property type="evidence" value="ECO:0007669"/>
    <property type="project" value="InterPro"/>
</dbReference>
<reference evidence="3 4" key="1">
    <citation type="journal article" date="2014" name="Nat. Commun.">
        <title>Physiological and genomic features of highly alkaliphilic hydrogen-utilizing Betaproteobacteria from a continental serpentinizing site.</title>
        <authorList>
            <person name="Suzuki S."/>
            <person name="Kuenen J.G."/>
            <person name="Schipper K."/>
            <person name="van der Velde S."/>
            <person name="Ishii S."/>
            <person name="Wu A."/>
            <person name="Sorokin D.Y."/>
            <person name="Tenney A."/>
            <person name="Meng X.Y."/>
            <person name="Morrill P.L."/>
            <person name="Kamagata Y."/>
            <person name="Muyzer G."/>
            <person name="Nealson K.H."/>
        </authorList>
    </citation>
    <scope>NUCLEOTIDE SEQUENCE [LARGE SCALE GENOMIC DNA]</scope>
    <source>
        <strain evidence="3 4">A1</strain>
    </source>
</reference>
<evidence type="ECO:0000259" key="2">
    <source>
        <dbReference type="SMART" id="SM00771"/>
    </source>
</evidence>
<evidence type="ECO:0000313" key="4">
    <source>
        <dbReference type="Proteomes" id="UP000067461"/>
    </source>
</evidence>
<dbReference type="KEGG" id="cbaa:SRAA_0622"/>
<dbReference type="Proteomes" id="UP000067461">
    <property type="component" value="Chromosome"/>
</dbReference>
<dbReference type="SMART" id="SM00771">
    <property type="entry name" value="ZipA_C"/>
    <property type="match status" value="1"/>
</dbReference>
<evidence type="ECO:0000256" key="1">
    <source>
        <dbReference type="SAM" id="Phobius"/>
    </source>
</evidence>
<dbReference type="EMBL" id="AP014568">
    <property type="protein sequence ID" value="BAO80476.1"/>
    <property type="molecule type" value="Genomic_DNA"/>
</dbReference>
<keyword evidence="1" id="KW-0472">Membrane</keyword>
<protein>
    <recommendedName>
        <fullName evidence="2">ZipA C-terminal FtsZ-binding domain-containing protein</fullName>
    </recommendedName>
</protein>
<feature type="domain" description="ZipA C-terminal FtsZ-binding" evidence="2">
    <location>
        <begin position="208"/>
        <end position="335"/>
    </location>
</feature>
<keyword evidence="4" id="KW-1185">Reference proteome</keyword>
<proteinExistence type="predicted"/>
<dbReference type="STRING" id="1458425.SRAA_0622"/>
<accession>A0A060NFY5</accession>
<dbReference type="InterPro" id="IPR007449">
    <property type="entry name" value="ZipA_FtsZ-bd_C"/>
</dbReference>
<dbReference type="SUPFAM" id="SSF64383">
    <property type="entry name" value="Cell-division protein ZipA, C-terminal domain"/>
    <property type="match status" value="1"/>
</dbReference>
<feature type="transmembrane region" description="Helical" evidence="1">
    <location>
        <begin position="6"/>
        <end position="26"/>
    </location>
</feature>
<sequence>MITPLQAGLLLLGLALLVALLLYNLWNARRQRPRRPEAAASAQLPPGAQAESERRIDPVLGSLAQQPTAAGQDATAVPDLPKVVQPQQVLDARLDAIALLLSDQVVSGDAILAALPASRRIDGKPFYVEAQNTPSQQWELPRPGERYQNVRAGIQLVNRAGALNEIGFSQFIQRLDELADTLQLRPEYPDMMQEVARARTLDQFALAHDAQLSFYVRARRAAWSPGYLTQHAARVGFVAGLLPGRLVLPASTAGAAAVLVLQYETQAALADDPEQAVLNQFSVALDVPHVARSERPYVRLRESVQQLAHSMEGLVCDGAGTPLQSDAMDQIGAELEALCEALQARELAPGSVLARRLFS</sequence>
<keyword evidence="1" id="KW-0812">Transmembrane</keyword>